<organism evidence="1 2">
    <name type="scientific">Succinivibrio dextrinosolvens DSM 3072</name>
    <dbReference type="NCBI Taxonomy" id="1123324"/>
    <lineage>
        <taxon>Bacteria</taxon>
        <taxon>Pseudomonadati</taxon>
        <taxon>Pseudomonadota</taxon>
        <taxon>Gammaproteobacteria</taxon>
        <taxon>Aeromonadales</taxon>
        <taxon>Succinivibrionaceae</taxon>
        <taxon>Succinivibrio</taxon>
    </lineage>
</organism>
<sequence>MSIFPNLYESFEYRKKISRLRKPNYIPSYAGGWNCRLSPATALKQHFASGVYNETKFYLRYDEDSSEYSKKVIQDALESDPAEVVKVAVELYEDYEMRLNPIFLLMYMLHPYREWRDEIREGFKRITKSPMDIKKQFDLYLFFYESKNKLPSFLKRLWKKRIEGLSRYQLQKYKNKANLFDIIKICHAHNSDIDELLKNGCLKLSESEATWEELHSSGKSWCEILNTIEIPYLALLRNLRGIIRSVKDPALIDKVIATLKASESKLQPYRYYIAYETVRSEDSPFKDKILNCIASLLDSSLSDIGGLEGNTLVLSDNSNSTHTECVTGKSQITCREINNLSALITAVKSDYAKIYPFSVDTFGYEVSKTKDILSQMVELDGLIRKDPSMFRSTQIEKSLYIALFDSEVVYDNVFIYTDAQDSSYYSCEDVIKSYLRLNPKLNVFVVQTAGYATSLLPVSFFRVGNLCGFTGKEIIEAKKMIKEWDEFEKRNSEVSDFRK</sequence>
<proteinExistence type="predicted"/>
<protein>
    <recommendedName>
        <fullName evidence="3">TROVE domain-containing protein</fullName>
    </recommendedName>
</protein>
<dbReference type="SUPFAM" id="SSF53300">
    <property type="entry name" value="vWA-like"/>
    <property type="match status" value="1"/>
</dbReference>
<dbReference type="STRING" id="83771.SAMN02910357_00042"/>
<evidence type="ECO:0000313" key="2">
    <source>
        <dbReference type="Proteomes" id="UP000242432"/>
    </source>
</evidence>
<gene>
    <name evidence="1" type="ORF">SAMN02745213_00322</name>
</gene>
<dbReference type="InterPro" id="IPR036465">
    <property type="entry name" value="vWFA_dom_sf"/>
</dbReference>
<reference evidence="2" key="1">
    <citation type="submission" date="2017-02" db="EMBL/GenBank/DDBJ databases">
        <authorList>
            <person name="Varghese N."/>
            <person name="Submissions S."/>
        </authorList>
    </citation>
    <scope>NUCLEOTIDE SEQUENCE [LARGE SCALE GENOMIC DNA]</scope>
    <source>
        <strain evidence="2">DSM 3072</strain>
    </source>
</reference>
<dbReference type="RefSeq" id="WP_078927940.1">
    <property type="nucleotide sequence ID" value="NZ_FUXX01000003.1"/>
</dbReference>
<dbReference type="Gene3D" id="3.40.50.410">
    <property type="entry name" value="von Willebrand factor, type A domain"/>
    <property type="match status" value="1"/>
</dbReference>
<dbReference type="EMBL" id="FUXX01000003">
    <property type="protein sequence ID" value="SKA58030.1"/>
    <property type="molecule type" value="Genomic_DNA"/>
</dbReference>
<dbReference type="InterPro" id="IPR037214">
    <property type="entry name" value="TROVE_dom_sf"/>
</dbReference>
<name>A0A1T4UZ97_9GAMM</name>
<accession>A0A1T4UZ97</accession>
<dbReference type="SUPFAM" id="SSF140864">
    <property type="entry name" value="TROVE domain-like"/>
    <property type="match status" value="1"/>
</dbReference>
<keyword evidence="2" id="KW-1185">Reference proteome</keyword>
<dbReference type="AlphaFoldDB" id="A0A1T4UZ97"/>
<dbReference type="Proteomes" id="UP000242432">
    <property type="component" value="Unassembled WGS sequence"/>
</dbReference>
<evidence type="ECO:0000313" key="1">
    <source>
        <dbReference type="EMBL" id="SKA58030.1"/>
    </source>
</evidence>
<evidence type="ECO:0008006" key="3">
    <source>
        <dbReference type="Google" id="ProtNLM"/>
    </source>
</evidence>